<reference evidence="5 6" key="1">
    <citation type="submission" date="2016-05" db="EMBL/GenBank/DDBJ databases">
        <authorList>
            <person name="Naeem Raeece"/>
        </authorList>
    </citation>
    <scope>NUCLEOTIDE SEQUENCE [LARGE SCALE GENOMIC DNA]</scope>
</reference>
<gene>
    <name evidence="4" type="ORF">POVCU1_005810</name>
    <name evidence="3" type="ORF">POVCU2_0006500</name>
</gene>
<evidence type="ECO:0000313" key="5">
    <source>
        <dbReference type="Proteomes" id="UP000078546"/>
    </source>
</evidence>
<evidence type="ECO:0000313" key="4">
    <source>
        <dbReference type="EMBL" id="SBS81572.1"/>
    </source>
</evidence>
<dbReference type="SUPFAM" id="SSF52540">
    <property type="entry name" value="P-loop containing nucleoside triphosphate hydrolases"/>
    <property type="match status" value="1"/>
</dbReference>
<proteinExistence type="predicted"/>
<dbReference type="InterPro" id="IPR001806">
    <property type="entry name" value="Small_GTPase"/>
</dbReference>
<dbReference type="AlphaFoldDB" id="A0A1A8VMM7"/>
<evidence type="ECO:0000313" key="6">
    <source>
        <dbReference type="Proteomes" id="UP000078560"/>
    </source>
</evidence>
<evidence type="ECO:0000313" key="3">
    <source>
        <dbReference type="EMBL" id="SBS80669.1"/>
    </source>
</evidence>
<dbReference type="Proteomes" id="UP000078546">
    <property type="component" value="Unassembled WGS sequence"/>
</dbReference>
<accession>A0A1A8VMM7</accession>
<dbReference type="FunFam" id="3.40.50.300:FF:001447">
    <property type="entry name" value="Ras-related protein Rab-1B"/>
    <property type="match status" value="1"/>
</dbReference>
<dbReference type="EMBL" id="FLQU01000091">
    <property type="protein sequence ID" value="SBS80669.1"/>
    <property type="molecule type" value="Genomic_DNA"/>
</dbReference>
<dbReference type="CDD" id="cd01860">
    <property type="entry name" value="Rab5_related"/>
    <property type="match status" value="1"/>
</dbReference>
<organism evidence="4 5">
    <name type="scientific">Plasmodium ovale curtisi</name>
    <dbReference type="NCBI Taxonomy" id="864141"/>
    <lineage>
        <taxon>Eukaryota</taxon>
        <taxon>Sar</taxon>
        <taxon>Alveolata</taxon>
        <taxon>Apicomplexa</taxon>
        <taxon>Aconoidasida</taxon>
        <taxon>Haemosporida</taxon>
        <taxon>Plasmodiidae</taxon>
        <taxon>Plasmodium</taxon>
        <taxon>Plasmodium (Plasmodium)</taxon>
    </lineage>
</organism>
<dbReference type="GO" id="GO:0005525">
    <property type="term" value="F:GTP binding"/>
    <property type="evidence" value="ECO:0007669"/>
    <property type="project" value="InterPro"/>
</dbReference>
<dbReference type="EMBL" id="FLQV01000110">
    <property type="protein sequence ID" value="SBS81572.1"/>
    <property type="molecule type" value="Genomic_DNA"/>
</dbReference>
<name>A0A1A8VMM7_PLAOA</name>
<dbReference type="InterPro" id="IPR005225">
    <property type="entry name" value="Small_GTP-bd"/>
</dbReference>
<dbReference type="PANTHER" id="PTHR47978">
    <property type="match status" value="1"/>
</dbReference>
<keyword evidence="1" id="KW-0547">Nucleotide-binding</keyword>
<dbReference type="PROSITE" id="PS51421">
    <property type="entry name" value="RAS"/>
    <property type="match status" value="1"/>
</dbReference>
<feature type="region of interest" description="Disordered" evidence="2">
    <location>
        <begin position="64"/>
        <end position="85"/>
    </location>
</feature>
<dbReference type="Pfam" id="PF08477">
    <property type="entry name" value="Roc"/>
    <property type="match status" value="1"/>
</dbReference>
<evidence type="ECO:0000256" key="2">
    <source>
        <dbReference type="SAM" id="MobiDB-lite"/>
    </source>
</evidence>
<reference evidence="4" key="2">
    <citation type="submission" date="2016-05" db="EMBL/GenBank/DDBJ databases">
        <authorList>
            <person name="Lavstsen T."/>
            <person name="Jespersen J.S."/>
        </authorList>
    </citation>
    <scope>NUCLEOTIDE SEQUENCE [LARGE SCALE GENOMIC DNA]</scope>
</reference>
<dbReference type="InterPro" id="IPR027417">
    <property type="entry name" value="P-loop_NTPase"/>
</dbReference>
<protein>
    <submittedName>
        <fullName evidence="4">Ras-related protein Rab-5A, putative</fullName>
    </submittedName>
</protein>
<dbReference type="SMART" id="SM00173">
    <property type="entry name" value="RAS"/>
    <property type="match status" value="1"/>
</dbReference>
<dbReference type="PROSITE" id="PS51419">
    <property type="entry name" value="RAB"/>
    <property type="match status" value="1"/>
</dbReference>
<dbReference type="Proteomes" id="UP000078560">
    <property type="component" value="Unassembled WGS sequence"/>
</dbReference>
<dbReference type="PRINTS" id="PR00449">
    <property type="entry name" value="RASTRNSFRMNG"/>
</dbReference>
<dbReference type="NCBIfam" id="TIGR00231">
    <property type="entry name" value="small_GTP"/>
    <property type="match status" value="1"/>
</dbReference>
<evidence type="ECO:0000256" key="1">
    <source>
        <dbReference type="ARBA" id="ARBA00022741"/>
    </source>
</evidence>
<dbReference type="SMART" id="SM00175">
    <property type="entry name" value="RAB"/>
    <property type="match status" value="1"/>
</dbReference>
<dbReference type="SMART" id="SM00174">
    <property type="entry name" value="RHO"/>
    <property type="match status" value="1"/>
</dbReference>
<dbReference type="Pfam" id="PF00071">
    <property type="entry name" value="Ras"/>
    <property type="match status" value="1"/>
</dbReference>
<dbReference type="GO" id="GO:0003924">
    <property type="term" value="F:GTPase activity"/>
    <property type="evidence" value="ECO:0007669"/>
    <property type="project" value="InterPro"/>
</dbReference>
<sequence>MEKKSSYKTVLLGESSVGKSSIVLRLTKDTFHDNTNTTIGASFCTYVVNINELKAKSSNSGDTIGNAGSNNINNNSNNKIKSKNSNGDHFTFNEENYKHSESLCNIKFDIWDTAGQERYASIVPLYYRGATCAIVVFDISNSNSLDRAKTWVNQLKISSNYIIILVANKIDKNKFQVDMLEVQKYAQENNLLFIQTSAKTGVNIKNIFYMLAEEIYKSIINNKSNIDSKTTNKNIIDLDNEKHPKKNCC</sequence>
<dbReference type="Gene3D" id="3.40.50.300">
    <property type="entry name" value="P-loop containing nucleotide triphosphate hydrolases"/>
    <property type="match status" value="1"/>
</dbReference>